<comment type="cofactor">
    <cofactor evidence="1">
        <name>FAD</name>
        <dbReference type="ChEBI" id="CHEBI:57692"/>
    </cofactor>
</comment>
<comment type="catalytic activity">
    <reaction evidence="11">
        <text>(R)-lactate + 2 Fe(III)-[cytochrome c] = 2 Fe(II)-[cytochrome c] + pyruvate + 2 H(+)</text>
        <dbReference type="Rhea" id="RHEA:13521"/>
        <dbReference type="Rhea" id="RHEA-COMP:10350"/>
        <dbReference type="Rhea" id="RHEA-COMP:14399"/>
        <dbReference type="ChEBI" id="CHEBI:15361"/>
        <dbReference type="ChEBI" id="CHEBI:15378"/>
        <dbReference type="ChEBI" id="CHEBI:16004"/>
        <dbReference type="ChEBI" id="CHEBI:29033"/>
        <dbReference type="ChEBI" id="CHEBI:29034"/>
        <dbReference type="EC" id="1.1.2.4"/>
    </reaction>
    <physiologicalReaction direction="left-to-right" evidence="11">
        <dbReference type="Rhea" id="RHEA:13522"/>
    </physiologicalReaction>
</comment>
<dbReference type="GO" id="GO:0008720">
    <property type="term" value="F:D-lactate dehydrogenase (NAD+) activity"/>
    <property type="evidence" value="ECO:0007669"/>
    <property type="project" value="TreeGrafter"/>
</dbReference>
<keyword evidence="9" id="KW-0496">Mitochondrion</keyword>
<dbReference type="AlphaFoldDB" id="A0A9Q1ES23"/>
<dbReference type="InterPro" id="IPR016164">
    <property type="entry name" value="FAD-linked_Oxase-like_C"/>
</dbReference>
<dbReference type="InterPro" id="IPR036318">
    <property type="entry name" value="FAD-bd_PCMH-like_sf"/>
</dbReference>
<keyword evidence="5" id="KW-0274">FAD</keyword>
<evidence type="ECO:0000256" key="2">
    <source>
        <dbReference type="ARBA" id="ARBA00004173"/>
    </source>
</evidence>
<name>A0A9Q1ES23_SYNKA</name>
<protein>
    <recommendedName>
        <fullName evidence="14">Probable D-lactate dehydrogenase, mitochondrial</fullName>
        <ecNumber evidence="10">1.1.2.4</ecNumber>
    </recommendedName>
</protein>
<evidence type="ECO:0000256" key="4">
    <source>
        <dbReference type="ARBA" id="ARBA00022630"/>
    </source>
</evidence>
<dbReference type="InterPro" id="IPR016169">
    <property type="entry name" value="FAD-bd_PCMH_sub2"/>
</dbReference>
<dbReference type="Proteomes" id="UP001152622">
    <property type="component" value="Chromosome 13"/>
</dbReference>
<evidence type="ECO:0000256" key="6">
    <source>
        <dbReference type="ARBA" id="ARBA00022946"/>
    </source>
</evidence>
<evidence type="ECO:0000256" key="7">
    <source>
        <dbReference type="ARBA" id="ARBA00022990"/>
    </source>
</evidence>
<dbReference type="EC" id="1.1.2.4" evidence="10"/>
<dbReference type="Gene3D" id="3.30.70.2740">
    <property type="match status" value="1"/>
</dbReference>
<feature type="domain" description="FAD-binding PCMH-type" evidence="15">
    <location>
        <begin position="126"/>
        <end position="307"/>
    </location>
</feature>
<dbReference type="Gene3D" id="3.30.465.10">
    <property type="match status" value="1"/>
</dbReference>
<dbReference type="InterPro" id="IPR016166">
    <property type="entry name" value="FAD-bd_PCMH"/>
</dbReference>
<comment type="subcellular location">
    <subcellularLocation>
        <location evidence="2">Mitochondrion</location>
    </subcellularLocation>
</comment>
<evidence type="ECO:0000313" key="17">
    <source>
        <dbReference type="Proteomes" id="UP001152622"/>
    </source>
</evidence>
<keyword evidence="17" id="KW-1185">Reference proteome</keyword>
<dbReference type="FunFam" id="3.30.43.10:FF:000010">
    <property type="entry name" value="probable D-lactate dehydrogenase, mitochondrial"/>
    <property type="match status" value="1"/>
</dbReference>
<keyword evidence="6" id="KW-0809">Transit peptide</keyword>
<evidence type="ECO:0000256" key="5">
    <source>
        <dbReference type="ARBA" id="ARBA00022827"/>
    </source>
</evidence>
<dbReference type="Pfam" id="PF02913">
    <property type="entry name" value="FAD-oxidase_C"/>
    <property type="match status" value="1"/>
</dbReference>
<dbReference type="EMBL" id="JAINUF010000013">
    <property type="protein sequence ID" value="KAJ8343878.1"/>
    <property type="molecule type" value="Genomic_DNA"/>
</dbReference>
<evidence type="ECO:0000256" key="8">
    <source>
        <dbReference type="ARBA" id="ARBA00023002"/>
    </source>
</evidence>
<organism evidence="16 17">
    <name type="scientific">Synaphobranchus kaupii</name>
    <name type="common">Kaup's arrowtooth eel</name>
    <dbReference type="NCBI Taxonomy" id="118154"/>
    <lineage>
        <taxon>Eukaryota</taxon>
        <taxon>Metazoa</taxon>
        <taxon>Chordata</taxon>
        <taxon>Craniata</taxon>
        <taxon>Vertebrata</taxon>
        <taxon>Euteleostomi</taxon>
        <taxon>Actinopterygii</taxon>
        <taxon>Neopterygii</taxon>
        <taxon>Teleostei</taxon>
        <taxon>Anguilliformes</taxon>
        <taxon>Synaphobranchidae</taxon>
        <taxon>Synaphobranchus</taxon>
    </lineage>
</organism>
<dbReference type="SUPFAM" id="SSF55103">
    <property type="entry name" value="FAD-linked oxidases, C-terminal domain"/>
    <property type="match status" value="1"/>
</dbReference>
<gene>
    <name evidence="16" type="ORF">SKAU_G00312070</name>
</gene>
<dbReference type="OrthoDB" id="5332616at2759"/>
<accession>A0A9Q1ES23</accession>
<evidence type="ECO:0000256" key="13">
    <source>
        <dbReference type="ARBA" id="ARBA00063083"/>
    </source>
</evidence>
<dbReference type="PANTHER" id="PTHR11748">
    <property type="entry name" value="D-LACTATE DEHYDROGENASE"/>
    <property type="match status" value="1"/>
</dbReference>
<dbReference type="GO" id="GO:0071949">
    <property type="term" value="F:FAD binding"/>
    <property type="evidence" value="ECO:0007669"/>
    <property type="project" value="InterPro"/>
</dbReference>
<dbReference type="InterPro" id="IPR016171">
    <property type="entry name" value="Vanillyl_alc_oxidase_C-sub2"/>
</dbReference>
<keyword evidence="8" id="KW-0560">Oxidoreductase</keyword>
<proteinExistence type="inferred from homology"/>
<dbReference type="GO" id="GO:1903457">
    <property type="term" value="P:lactate catabolic process"/>
    <property type="evidence" value="ECO:0007669"/>
    <property type="project" value="TreeGrafter"/>
</dbReference>
<keyword evidence="4" id="KW-0285">Flavoprotein</keyword>
<evidence type="ECO:0000256" key="10">
    <source>
        <dbReference type="ARBA" id="ARBA00038897"/>
    </source>
</evidence>
<dbReference type="FunFam" id="1.10.45.10:FF:000001">
    <property type="entry name" value="D-lactate dehydrogenase mitochondrial"/>
    <property type="match status" value="1"/>
</dbReference>
<dbReference type="PROSITE" id="PS51387">
    <property type="entry name" value="FAD_PCMH"/>
    <property type="match status" value="1"/>
</dbReference>
<dbReference type="PANTHER" id="PTHR11748:SF111">
    <property type="entry name" value="D-LACTATE DEHYDROGENASE, MITOCHONDRIAL-RELATED"/>
    <property type="match status" value="1"/>
</dbReference>
<comment type="function">
    <text evidence="12">Involved in D-lactate, but not L-lactate catabolic process.</text>
</comment>
<evidence type="ECO:0000256" key="1">
    <source>
        <dbReference type="ARBA" id="ARBA00001974"/>
    </source>
</evidence>
<dbReference type="FunFam" id="3.30.465.10:FF:000030">
    <property type="entry name" value="probable D-lactate dehydrogenase, mitochondrial"/>
    <property type="match status" value="1"/>
</dbReference>
<evidence type="ECO:0000256" key="9">
    <source>
        <dbReference type="ARBA" id="ARBA00023128"/>
    </source>
</evidence>
<comment type="subunit">
    <text evidence="13">Interacts with CSRP3.</text>
</comment>
<evidence type="ECO:0000313" key="16">
    <source>
        <dbReference type="EMBL" id="KAJ8343878.1"/>
    </source>
</evidence>
<dbReference type="InterPro" id="IPR004113">
    <property type="entry name" value="FAD-bd_oxidored_4_C"/>
</dbReference>
<comment type="similarity">
    <text evidence="3">Belongs to the FAD-binding oxidoreductase/transferase type 4 family.</text>
</comment>
<evidence type="ECO:0000259" key="15">
    <source>
        <dbReference type="PROSITE" id="PS51387"/>
    </source>
</evidence>
<dbReference type="Gene3D" id="1.10.45.10">
    <property type="entry name" value="Vanillyl-alcohol Oxidase, Chain A, domain 4"/>
    <property type="match status" value="1"/>
</dbReference>
<evidence type="ECO:0000256" key="11">
    <source>
        <dbReference type="ARBA" id="ARBA00051477"/>
    </source>
</evidence>
<sequence>MRKPGREALEFSATGSCNDIWACPTASLFGFWLSHIIWFACALIAPGVGHTVGVPVQMREQRAVTGAPALSLPSVKGRIGKRSYAERVRGGTLERVVLAFRAVVGDDGVSLGATVREQHGKDESMHSCRAPDVVVWPRSVEEVSALAKICHHHRLPIIPFGTGTGLEGGVCAMKGGVCFSLRKMDRVLDPHQEDFDVTVEPGVTRKTLNTYLRDTGLWFPVDPGADASLCGMAATSASGTNAVRYGTMRENVLNLEVVLADGTIFHTAGTGRRSRKTSAGYNLTNLFVGSEGTLGVLTKATLRLYGVPETVVSAVCSFPSVQAAVDSTVNVLQAGIPIARMEFLDDVMIDACNRYSTLSYPVSPTLFLEFHGSERSLEEQVSITEEITRGNGGSDFSWARDAETRARLWKARHDAWYAALALRPGCKAYSTDVCVPISHLPQIIVETKEDLTKNHLTGPIAGHVGDGNFHCLMVLDPHDADEVQRVHHFTERLARRALALDGTCTGEHGVGLGKRALLREEMGPLAMEVMQGLKATLDPKNLMNPGKVL</sequence>
<comment type="caution">
    <text evidence="16">The sequence shown here is derived from an EMBL/GenBank/DDBJ whole genome shotgun (WGS) entry which is preliminary data.</text>
</comment>
<evidence type="ECO:0000256" key="14">
    <source>
        <dbReference type="ARBA" id="ARBA00072812"/>
    </source>
</evidence>
<evidence type="ECO:0000256" key="12">
    <source>
        <dbReference type="ARBA" id="ARBA00053432"/>
    </source>
</evidence>
<dbReference type="GO" id="GO:0004458">
    <property type="term" value="F:D-lactate dehydrogenase (cytochrome) activity"/>
    <property type="evidence" value="ECO:0007669"/>
    <property type="project" value="UniProtKB-EC"/>
</dbReference>
<dbReference type="SUPFAM" id="SSF56176">
    <property type="entry name" value="FAD-binding/transporter-associated domain-like"/>
    <property type="match status" value="1"/>
</dbReference>
<dbReference type="InterPro" id="IPR006094">
    <property type="entry name" value="Oxid_FAD_bind_N"/>
</dbReference>
<keyword evidence="7" id="KW-0007">Acetylation</keyword>
<dbReference type="GO" id="GO:0005739">
    <property type="term" value="C:mitochondrion"/>
    <property type="evidence" value="ECO:0007669"/>
    <property type="project" value="UniProtKB-SubCell"/>
</dbReference>
<dbReference type="FunFam" id="3.30.70.2740:FF:000001">
    <property type="entry name" value="D-lactate dehydrogenase mitochondrial"/>
    <property type="match status" value="1"/>
</dbReference>
<dbReference type="Pfam" id="PF01565">
    <property type="entry name" value="FAD_binding_4"/>
    <property type="match status" value="1"/>
</dbReference>
<reference evidence="16" key="1">
    <citation type="journal article" date="2023" name="Science">
        <title>Genome structures resolve the early diversification of teleost fishes.</title>
        <authorList>
            <person name="Parey E."/>
            <person name="Louis A."/>
            <person name="Montfort J."/>
            <person name="Bouchez O."/>
            <person name="Roques C."/>
            <person name="Iampietro C."/>
            <person name="Lluch J."/>
            <person name="Castinel A."/>
            <person name="Donnadieu C."/>
            <person name="Desvignes T."/>
            <person name="Floi Bucao C."/>
            <person name="Jouanno E."/>
            <person name="Wen M."/>
            <person name="Mejri S."/>
            <person name="Dirks R."/>
            <person name="Jansen H."/>
            <person name="Henkel C."/>
            <person name="Chen W.J."/>
            <person name="Zahm M."/>
            <person name="Cabau C."/>
            <person name="Klopp C."/>
            <person name="Thompson A.W."/>
            <person name="Robinson-Rechavi M."/>
            <person name="Braasch I."/>
            <person name="Lecointre G."/>
            <person name="Bobe J."/>
            <person name="Postlethwait J.H."/>
            <person name="Berthelot C."/>
            <person name="Roest Crollius H."/>
            <person name="Guiguen Y."/>
        </authorList>
    </citation>
    <scope>NUCLEOTIDE SEQUENCE</scope>
    <source>
        <strain evidence="16">WJC10195</strain>
    </source>
</reference>
<evidence type="ECO:0000256" key="3">
    <source>
        <dbReference type="ARBA" id="ARBA00008000"/>
    </source>
</evidence>